<dbReference type="AlphaFoldDB" id="A0A4W5MQ24"/>
<dbReference type="Proteomes" id="UP000314982">
    <property type="component" value="Unassembled WGS sequence"/>
</dbReference>
<dbReference type="GO" id="GO:0009247">
    <property type="term" value="P:glycolipid biosynthetic process"/>
    <property type="evidence" value="ECO:0007669"/>
    <property type="project" value="TreeGrafter"/>
</dbReference>
<accession>A0A4W5MQ24</accession>
<keyword evidence="2" id="KW-1185">Reference proteome</keyword>
<dbReference type="GO" id="GO:0005811">
    <property type="term" value="C:lipid droplet"/>
    <property type="evidence" value="ECO:0007669"/>
    <property type="project" value="TreeGrafter"/>
</dbReference>
<proteinExistence type="predicted"/>
<dbReference type="Ensembl" id="ENSHHUT00000041229.1">
    <property type="protein sequence ID" value="ENSHHUP00000039684.1"/>
    <property type="gene ID" value="ENSHHUG00000024625.1"/>
</dbReference>
<reference evidence="1" key="3">
    <citation type="submission" date="2025-09" db="UniProtKB">
        <authorList>
            <consortium name="Ensembl"/>
        </authorList>
    </citation>
    <scope>IDENTIFICATION</scope>
</reference>
<reference evidence="1" key="2">
    <citation type="submission" date="2025-08" db="UniProtKB">
        <authorList>
            <consortium name="Ensembl"/>
        </authorList>
    </citation>
    <scope>IDENTIFICATION</scope>
</reference>
<evidence type="ECO:0000313" key="1">
    <source>
        <dbReference type="Ensembl" id="ENSHHUP00000039684.1"/>
    </source>
</evidence>
<dbReference type="GeneTree" id="ENSGT01060000252405"/>
<sequence>MYVCALHWVIVCQLCFSLITGTLTALEIFLTASTGPEGGSINDGTWKSAIYGFADSGKLRSLRKKFGHKPLPVVGSKIKRVPCSTAMRFSSMQFRSWEPTPRWSRDLSDFYWRNTRKHLPALCHRRSAGLYRPPDTGLPPGAAVLAVSGGLGRLRSQRTLLGSCQRHTGP</sequence>
<dbReference type="InterPro" id="IPR051276">
    <property type="entry name" value="Saccharopine_DH-like_oxidrdct"/>
</dbReference>
<dbReference type="STRING" id="62062.ENSHHUP00000039684"/>
<protein>
    <submittedName>
        <fullName evidence="1">Uncharacterized protein</fullName>
    </submittedName>
</protein>
<name>A0A4W5MQ24_9TELE</name>
<organism evidence="1 2">
    <name type="scientific">Hucho hucho</name>
    <name type="common">huchen</name>
    <dbReference type="NCBI Taxonomy" id="62062"/>
    <lineage>
        <taxon>Eukaryota</taxon>
        <taxon>Metazoa</taxon>
        <taxon>Chordata</taxon>
        <taxon>Craniata</taxon>
        <taxon>Vertebrata</taxon>
        <taxon>Euteleostomi</taxon>
        <taxon>Actinopterygii</taxon>
        <taxon>Neopterygii</taxon>
        <taxon>Teleostei</taxon>
        <taxon>Protacanthopterygii</taxon>
        <taxon>Salmoniformes</taxon>
        <taxon>Salmonidae</taxon>
        <taxon>Salmoninae</taxon>
        <taxon>Hucho</taxon>
    </lineage>
</organism>
<dbReference type="GO" id="GO:0005886">
    <property type="term" value="C:plasma membrane"/>
    <property type="evidence" value="ECO:0007669"/>
    <property type="project" value="TreeGrafter"/>
</dbReference>
<dbReference type="PANTHER" id="PTHR12286:SF5">
    <property type="entry name" value="SACCHAROPINE DEHYDROGENASE-LIKE OXIDOREDUCTASE"/>
    <property type="match status" value="1"/>
</dbReference>
<evidence type="ECO:0000313" key="2">
    <source>
        <dbReference type="Proteomes" id="UP000314982"/>
    </source>
</evidence>
<reference evidence="2" key="1">
    <citation type="submission" date="2018-06" db="EMBL/GenBank/DDBJ databases">
        <title>Genome assembly of Danube salmon.</title>
        <authorList>
            <person name="Macqueen D.J."/>
            <person name="Gundappa M.K."/>
        </authorList>
    </citation>
    <scope>NUCLEOTIDE SEQUENCE [LARGE SCALE GENOMIC DNA]</scope>
</reference>
<dbReference type="GO" id="GO:0005739">
    <property type="term" value="C:mitochondrion"/>
    <property type="evidence" value="ECO:0007669"/>
    <property type="project" value="TreeGrafter"/>
</dbReference>
<dbReference type="PANTHER" id="PTHR12286">
    <property type="entry name" value="SACCHAROPINE DEHYDROGENASE-LIKE OXIDOREDUCTASE"/>
    <property type="match status" value="1"/>
</dbReference>